<protein>
    <submittedName>
        <fullName evidence="1">Uncharacterized protein</fullName>
    </submittedName>
</protein>
<comment type="caution">
    <text evidence="1">The sequence shown here is derived from an EMBL/GenBank/DDBJ whole genome shotgun (WGS) entry which is preliminary data.</text>
</comment>
<organism evidence="1">
    <name type="scientific">candidate division WOR-3 bacterium</name>
    <dbReference type="NCBI Taxonomy" id="2052148"/>
    <lineage>
        <taxon>Bacteria</taxon>
        <taxon>Bacteria division WOR-3</taxon>
    </lineage>
</organism>
<name>A0A7V4ABS6_UNCW3</name>
<sequence>MRSLTHDLKEELLLKAEELIFSTGIGDVAEKLCFMNTRYGIAKLLYMQKEFGIKKTPYFLGTPDMTITRNRVRWNQGFGYGGKISFGPKIKNNFFPLDIKPNACGMLVGGIHNLPSYTLLIEKLSKLEEKKIEIDGIPIKWDFYDSNHFIDVFEIEPLGSENFPPYAFILHTSASELKDKTKKGIGLYFDVSKSLREKSKILNTPFGPLYYLEGADVKEYIEFYFYAQSFAERKRLIAAEELFGSFDIISNDTHQGILNEGEVLLGAHYFEDENKIFPFVMRSDLPAYLVKGIPNIKKEVLKSLDFLKRAKKYGLLEELKNSNLIPHGSGYNFPHILSINGVREVQNRRLFELLLTWGTKGVEIIETPRDLPFEYRGQKVFIRIIELSLAKPVAKLNPVYVLKF</sequence>
<accession>A0A7V4ABS6</accession>
<proteinExistence type="predicted"/>
<reference evidence="1" key="1">
    <citation type="journal article" date="2020" name="mSystems">
        <title>Genome- and Community-Level Interaction Insights into Carbon Utilization and Element Cycling Functions of Hydrothermarchaeota in Hydrothermal Sediment.</title>
        <authorList>
            <person name="Zhou Z."/>
            <person name="Liu Y."/>
            <person name="Xu W."/>
            <person name="Pan J."/>
            <person name="Luo Z.H."/>
            <person name="Li M."/>
        </authorList>
    </citation>
    <scope>NUCLEOTIDE SEQUENCE [LARGE SCALE GENOMIC DNA]</scope>
    <source>
        <strain evidence="1">SpSt-626</strain>
    </source>
</reference>
<dbReference type="AlphaFoldDB" id="A0A7V4ABS6"/>
<evidence type="ECO:0000313" key="1">
    <source>
        <dbReference type="EMBL" id="HGM97739.1"/>
    </source>
</evidence>
<gene>
    <name evidence="1" type="ORF">ENT96_01655</name>
</gene>
<dbReference type="EMBL" id="DTAR01000140">
    <property type="protein sequence ID" value="HGM97739.1"/>
    <property type="molecule type" value="Genomic_DNA"/>
</dbReference>